<evidence type="ECO:0000256" key="17">
    <source>
        <dbReference type="ARBA" id="ARBA00044880"/>
    </source>
</evidence>
<evidence type="ECO:0000313" key="20">
    <source>
        <dbReference type="EMBL" id="ENN96456.1"/>
    </source>
</evidence>
<dbReference type="InterPro" id="IPR008690">
    <property type="entry name" value="MtrB_MeTrfase"/>
</dbReference>
<keyword evidence="8 19" id="KW-0554">One-carbon metabolism</keyword>
<dbReference type="PATRIC" id="fig|1069083.5.peg.425"/>
<keyword evidence="11 19" id="KW-0812">Transmembrane</keyword>
<reference evidence="20 21" key="1">
    <citation type="journal article" date="2013" name="Genome Announc.">
        <title>Draft Genome Sequence of a Highly Flagellated, Fast-Swimming Archaeon, Methanocaldococcus villosus Strain KIN24-T80 (DSM 22612).</title>
        <authorList>
            <person name="Thennarasu S."/>
            <person name="Polireddy D."/>
            <person name="Antony A."/>
            <person name="Yada M.R."/>
            <person name="Algarawi S."/>
            <person name="Sivakumar N."/>
        </authorList>
    </citation>
    <scope>NUCLEOTIDE SEQUENCE [LARGE SCALE GENOMIC DNA]</scope>
    <source>
        <strain evidence="20 21">KIN24-T80</strain>
    </source>
</reference>
<evidence type="ECO:0000256" key="12">
    <source>
        <dbReference type="ARBA" id="ARBA00022967"/>
    </source>
</evidence>
<dbReference type="HAMAP" id="MF_01094">
    <property type="entry name" value="MtrB"/>
    <property type="match status" value="1"/>
</dbReference>
<evidence type="ECO:0000256" key="13">
    <source>
        <dbReference type="ARBA" id="ARBA00022989"/>
    </source>
</evidence>
<evidence type="ECO:0000256" key="18">
    <source>
        <dbReference type="ARBA" id="ARBA00044970"/>
    </source>
</evidence>
<name>N6VTE0_9EURY</name>
<keyword evidence="13 19" id="KW-1133">Transmembrane helix</keyword>
<feature type="transmembrane region" description="Helical" evidence="19">
    <location>
        <begin position="79"/>
        <end position="102"/>
    </location>
</feature>
<keyword evidence="9 19" id="KW-0489">Methyltransferase</keyword>
<evidence type="ECO:0000256" key="6">
    <source>
        <dbReference type="ARBA" id="ARBA00015127"/>
    </source>
</evidence>
<organism evidence="20 21">
    <name type="scientific">Methanocaldococcus villosus KIN24-T80</name>
    <dbReference type="NCBI Taxonomy" id="1069083"/>
    <lineage>
        <taxon>Archaea</taxon>
        <taxon>Methanobacteriati</taxon>
        <taxon>Methanobacteriota</taxon>
        <taxon>Methanomada group</taxon>
        <taxon>Methanococci</taxon>
        <taxon>Methanococcales</taxon>
        <taxon>Methanocaldococcaceae</taxon>
        <taxon>Methanocaldococcus</taxon>
    </lineage>
</organism>
<evidence type="ECO:0000256" key="19">
    <source>
        <dbReference type="HAMAP-Rule" id="MF_01094"/>
    </source>
</evidence>
<dbReference type="UniPathway" id="UPA00640">
    <property type="reaction ID" value="UER00698"/>
</dbReference>
<comment type="pathway">
    <text evidence="3 19">One-carbon metabolism; methanogenesis from CO(2); methyl-coenzyme M from 5,10-methylene-5,6,7,8-tetrahydromethanopterin: step 2/2.</text>
</comment>
<comment type="subunit">
    <text evidence="5 19">The complex is composed of 8 subunits; MtrA, MtrB, MtrC, MtrD, MtrE, MtrF, MtrG and MtrH.</text>
</comment>
<proteinExistence type="inferred from homology"/>
<evidence type="ECO:0000256" key="16">
    <source>
        <dbReference type="ARBA" id="ARBA00029818"/>
    </source>
</evidence>
<dbReference type="NCBIfam" id="TIGR04166">
    <property type="entry name" value="methano_MtrB"/>
    <property type="match status" value="1"/>
</dbReference>
<dbReference type="AlphaFoldDB" id="N6VTE0"/>
<dbReference type="GO" id="GO:0006730">
    <property type="term" value="P:one-carbon metabolic process"/>
    <property type="evidence" value="ECO:0007669"/>
    <property type="project" value="UniProtKB-UniRule"/>
</dbReference>
<dbReference type="GO" id="GO:0005886">
    <property type="term" value="C:plasma membrane"/>
    <property type="evidence" value="ECO:0007669"/>
    <property type="project" value="UniProtKB-SubCell"/>
</dbReference>
<keyword evidence="21" id="KW-1185">Reference proteome</keyword>
<evidence type="ECO:0000256" key="4">
    <source>
        <dbReference type="ARBA" id="ARBA00010027"/>
    </source>
</evidence>
<accession>N6VTE0</accession>
<evidence type="ECO:0000256" key="7">
    <source>
        <dbReference type="ARBA" id="ARBA00022475"/>
    </source>
</evidence>
<dbReference type="EC" id="7.2.1.4" evidence="18 19"/>
<sequence>MYVVKICPEIDVVMDVDSGLVAEMRKDMFMVDIIPVEERIKKLETLVNAFEKSLDPRNPPLNTFPNRDRVYEIAGHFKGLFFGFWIALVFMLIIIVALYKIFPGLFR</sequence>
<evidence type="ECO:0000256" key="8">
    <source>
        <dbReference type="ARBA" id="ARBA00022563"/>
    </source>
</evidence>
<comment type="subcellular location">
    <subcellularLocation>
        <location evidence="2 19">Cell membrane</location>
        <topology evidence="2 19">Single-pass membrane protein</topology>
    </subcellularLocation>
</comment>
<evidence type="ECO:0000256" key="3">
    <source>
        <dbReference type="ARBA" id="ARBA00004839"/>
    </source>
</evidence>
<dbReference type="Pfam" id="PF05440">
    <property type="entry name" value="MtrB"/>
    <property type="match status" value="1"/>
</dbReference>
<dbReference type="GO" id="GO:0030269">
    <property type="term" value="F:tetrahydromethanopterin S-methyltransferase activity"/>
    <property type="evidence" value="ECO:0007669"/>
    <property type="project" value="UniProtKB-UniRule"/>
</dbReference>
<dbReference type="EMBL" id="APMM01000014">
    <property type="protein sequence ID" value="ENN96456.1"/>
    <property type="molecule type" value="Genomic_DNA"/>
</dbReference>
<dbReference type="OrthoDB" id="114034at2157"/>
<dbReference type="GO" id="GO:0032259">
    <property type="term" value="P:methylation"/>
    <property type="evidence" value="ECO:0007669"/>
    <property type="project" value="UniProtKB-KW"/>
</dbReference>
<evidence type="ECO:0000256" key="9">
    <source>
        <dbReference type="ARBA" id="ARBA00022603"/>
    </source>
</evidence>
<dbReference type="RefSeq" id="WP_004590238.1">
    <property type="nucleotide sequence ID" value="NZ_APMM01000014.1"/>
</dbReference>
<keyword evidence="10 19" id="KW-0808">Transferase</keyword>
<evidence type="ECO:0000256" key="11">
    <source>
        <dbReference type="ARBA" id="ARBA00022692"/>
    </source>
</evidence>
<dbReference type="GO" id="GO:0019386">
    <property type="term" value="P:methanogenesis, from carbon dioxide"/>
    <property type="evidence" value="ECO:0007669"/>
    <property type="project" value="UniProtKB-UniRule"/>
</dbReference>
<keyword evidence="7 19" id="KW-1003">Cell membrane</keyword>
<dbReference type="Proteomes" id="UP000053695">
    <property type="component" value="Unassembled WGS sequence"/>
</dbReference>
<evidence type="ECO:0000256" key="2">
    <source>
        <dbReference type="ARBA" id="ARBA00004162"/>
    </source>
</evidence>
<evidence type="ECO:0000256" key="5">
    <source>
        <dbReference type="ARBA" id="ARBA00011616"/>
    </source>
</evidence>
<keyword evidence="14 19" id="KW-0484">Methanogenesis</keyword>
<keyword evidence="15 19" id="KW-0472">Membrane</keyword>
<comment type="caution">
    <text evidence="20">The sequence shown here is derived from an EMBL/GenBank/DDBJ whole genome shotgun (WGS) entry which is preliminary data.</text>
</comment>
<dbReference type="STRING" id="1069083.GCA_000371805_01181"/>
<comment type="catalytic activity">
    <reaction evidence="17 19">
        <text>5-methyl-5,6,7,8-tetrahydromethanopterin + coenzyme M + 2 Na(+)(in) = 5,6,7,8-tetrahydromethanopterin + methyl-coenzyme M + 2 Na(+)(out)</text>
        <dbReference type="Rhea" id="RHEA:53492"/>
        <dbReference type="ChEBI" id="CHEBI:29101"/>
        <dbReference type="ChEBI" id="CHEBI:58103"/>
        <dbReference type="ChEBI" id="CHEBI:58116"/>
        <dbReference type="ChEBI" id="CHEBI:58286"/>
        <dbReference type="ChEBI" id="CHEBI:58319"/>
        <dbReference type="EC" id="7.2.1.4"/>
    </reaction>
</comment>
<evidence type="ECO:0000256" key="10">
    <source>
        <dbReference type="ARBA" id="ARBA00022679"/>
    </source>
</evidence>
<evidence type="ECO:0000313" key="21">
    <source>
        <dbReference type="Proteomes" id="UP000053695"/>
    </source>
</evidence>
<dbReference type="NCBIfam" id="NF002129">
    <property type="entry name" value="PRK00965.1"/>
    <property type="match status" value="1"/>
</dbReference>
<gene>
    <name evidence="19" type="primary">mtrB</name>
    <name evidence="20" type="ORF">J422_02165</name>
</gene>
<dbReference type="PIRSF" id="PIRSF005518">
    <property type="entry name" value="MtrB"/>
    <property type="match status" value="1"/>
</dbReference>
<evidence type="ECO:0000256" key="15">
    <source>
        <dbReference type="ARBA" id="ARBA00023136"/>
    </source>
</evidence>
<evidence type="ECO:0000256" key="14">
    <source>
        <dbReference type="ARBA" id="ARBA00022994"/>
    </source>
</evidence>
<keyword evidence="12 19" id="KW-1278">Translocase</keyword>
<comment type="function">
    <text evidence="1 19">Part of a complex that catalyzes the formation of methyl-coenzyme M and tetrahydromethanopterin from coenzyme M and methyl-tetrahydromethanopterin. This is an energy-conserving, sodium-ion translocating step.</text>
</comment>
<comment type="similarity">
    <text evidence="4 19">Belongs to the MtrB family.</text>
</comment>
<evidence type="ECO:0000256" key="1">
    <source>
        <dbReference type="ARBA" id="ARBA00002533"/>
    </source>
</evidence>
<protein>
    <recommendedName>
        <fullName evidence="6 19">Tetrahydromethanopterin S-methyltransferase subunit B</fullName>
        <ecNumber evidence="18 19">7.2.1.4</ecNumber>
    </recommendedName>
    <alternativeName>
        <fullName evidence="16 19">N5-methyltetrahydromethanopterin--coenzyme M methyltransferase subunit B</fullName>
    </alternativeName>
</protein>